<evidence type="ECO:0000256" key="3">
    <source>
        <dbReference type="ARBA" id="ARBA00023082"/>
    </source>
</evidence>
<dbReference type="NCBIfam" id="TIGR02937">
    <property type="entry name" value="sigma70-ECF"/>
    <property type="match status" value="1"/>
</dbReference>
<dbReference type="Pfam" id="PF04542">
    <property type="entry name" value="Sigma70_r2"/>
    <property type="match status" value="1"/>
</dbReference>
<dbReference type="SUPFAM" id="SSF88659">
    <property type="entry name" value="Sigma3 and sigma4 domains of RNA polymerase sigma factors"/>
    <property type="match status" value="1"/>
</dbReference>
<dbReference type="GO" id="GO:0003677">
    <property type="term" value="F:DNA binding"/>
    <property type="evidence" value="ECO:0007669"/>
    <property type="project" value="InterPro"/>
</dbReference>
<evidence type="ECO:0000259" key="6">
    <source>
        <dbReference type="Pfam" id="PF08281"/>
    </source>
</evidence>
<dbReference type="CDD" id="cd06171">
    <property type="entry name" value="Sigma70_r4"/>
    <property type="match status" value="1"/>
</dbReference>
<dbReference type="PANTHER" id="PTHR43133">
    <property type="entry name" value="RNA POLYMERASE ECF-TYPE SIGMA FACTO"/>
    <property type="match status" value="1"/>
</dbReference>
<keyword evidence="4" id="KW-0804">Transcription</keyword>
<reference evidence="7 8" key="1">
    <citation type="submission" date="2016-10" db="EMBL/GenBank/DDBJ databases">
        <title>Lutibacter sp. LPB0138, isolated from marine gastropod.</title>
        <authorList>
            <person name="Kim E."/>
            <person name="Yi H."/>
        </authorList>
    </citation>
    <scope>NUCLEOTIDE SEQUENCE [LARGE SCALE GENOMIC DNA]</scope>
    <source>
        <strain evidence="7 8">LPB0138</strain>
    </source>
</reference>
<proteinExistence type="inferred from homology"/>
<dbReference type="InterPro" id="IPR013249">
    <property type="entry name" value="RNA_pol_sigma70_r4_t2"/>
</dbReference>
<comment type="similarity">
    <text evidence="1">Belongs to the sigma-70 factor family. ECF subfamily.</text>
</comment>
<evidence type="ECO:0000313" key="7">
    <source>
        <dbReference type="EMBL" id="AOW19214.1"/>
    </source>
</evidence>
<dbReference type="KEGG" id="lul:LPB138_00275"/>
<dbReference type="EMBL" id="CP017478">
    <property type="protein sequence ID" value="AOW19214.1"/>
    <property type="molecule type" value="Genomic_DNA"/>
</dbReference>
<feature type="domain" description="RNA polymerase sigma factor 70 region 4 type 2" evidence="6">
    <location>
        <begin position="122"/>
        <end position="172"/>
    </location>
</feature>
<accession>A0A1D8P3S0</accession>
<dbReference type="RefSeq" id="WP_070235344.1">
    <property type="nucleotide sequence ID" value="NZ_CP017478.1"/>
</dbReference>
<evidence type="ECO:0000256" key="4">
    <source>
        <dbReference type="ARBA" id="ARBA00023163"/>
    </source>
</evidence>
<dbReference type="SUPFAM" id="SSF88946">
    <property type="entry name" value="Sigma2 domain of RNA polymerase sigma factors"/>
    <property type="match status" value="1"/>
</dbReference>
<dbReference type="InterPro" id="IPR036388">
    <property type="entry name" value="WH-like_DNA-bd_sf"/>
</dbReference>
<dbReference type="OrthoDB" id="1160671at2"/>
<dbReference type="Proteomes" id="UP000176050">
    <property type="component" value="Chromosome"/>
</dbReference>
<keyword evidence="3" id="KW-0731">Sigma factor</keyword>
<evidence type="ECO:0000256" key="1">
    <source>
        <dbReference type="ARBA" id="ARBA00010641"/>
    </source>
</evidence>
<dbReference type="STRING" id="1850246.LPB138_00275"/>
<gene>
    <name evidence="7" type="ORF">LPB138_00275</name>
</gene>
<dbReference type="Pfam" id="PF08281">
    <property type="entry name" value="Sigma70_r4_2"/>
    <property type="match status" value="1"/>
</dbReference>
<dbReference type="Gene3D" id="1.10.1740.10">
    <property type="match status" value="1"/>
</dbReference>
<dbReference type="Gene3D" id="1.10.10.10">
    <property type="entry name" value="Winged helix-like DNA-binding domain superfamily/Winged helix DNA-binding domain"/>
    <property type="match status" value="1"/>
</dbReference>
<dbReference type="InterPro" id="IPR007627">
    <property type="entry name" value="RNA_pol_sigma70_r2"/>
</dbReference>
<dbReference type="InterPro" id="IPR013325">
    <property type="entry name" value="RNA_pol_sigma_r2"/>
</dbReference>
<dbReference type="InterPro" id="IPR014284">
    <property type="entry name" value="RNA_pol_sigma-70_dom"/>
</dbReference>
<evidence type="ECO:0000259" key="5">
    <source>
        <dbReference type="Pfam" id="PF04542"/>
    </source>
</evidence>
<evidence type="ECO:0000256" key="2">
    <source>
        <dbReference type="ARBA" id="ARBA00023015"/>
    </source>
</evidence>
<sequence>MQHTNQHIDQLLQRCKKGEQSAQCEIYKRYYKAMFNTAIRILNNSFDAEDMMQESFLIAFTKLGTFKGEVTFGSWLKRIVINKCLTQLKKNKRFDEVKMEIVKHVSIDEDKSDYSTIKVESILNWMNELKDNYRIALTLHLIEGYDYEEVSEIMNISYENSRTTISRAKSKLRTILNQKMINA</sequence>
<name>A0A1D8P3S0_9FLAO</name>
<dbReference type="GO" id="GO:0016987">
    <property type="term" value="F:sigma factor activity"/>
    <property type="evidence" value="ECO:0007669"/>
    <property type="project" value="UniProtKB-KW"/>
</dbReference>
<dbReference type="PANTHER" id="PTHR43133:SF46">
    <property type="entry name" value="RNA POLYMERASE SIGMA-70 FACTOR ECF SUBFAMILY"/>
    <property type="match status" value="1"/>
</dbReference>
<keyword evidence="2" id="KW-0805">Transcription regulation</keyword>
<evidence type="ECO:0000313" key="8">
    <source>
        <dbReference type="Proteomes" id="UP000176050"/>
    </source>
</evidence>
<dbReference type="InterPro" id="IPR039425">
    <property type="entry name" value="RNA_pol_sigma-70-like"/>
</dbReference>
<organism evidence="7 8">
    <name type="scientific">Urechidicola croceus</name>
    <dbReference type="NCBI Taxonomy" id="1850246"/>
    <lineage>
        <taxon>Bacteria</taxon>
        <taxon>Pseudomonadati</taxon>
        <taxon>Bacteroidota</taxon>
        <taxon>Flavobacteriia</taxon>
        <taxon>Flavobacteriales</taxon>
        <taxon>Flavobacteriaceae</taxon>
        <taxon>Urechidicola</taxon>
    </lineage>
</organism>
<dbReference type="InterPro" id="IPR013324">
    <property type="entry name" value="RNA_pol_sigma_r3/r4-like"/>
</dbReference>
<feature type="domain" description="RNA polymerase sigma-70 region 2" evidence="5">
    <location>
        <begin position="26"/>
        <end position="93"/>
    </location>
</feature>
<dbReference type="GO" id="GO:0006352">
    <property type="term" value="P:DNA-templated transcription initiation"/>
    <property type="evidence" value="ECO:0007669"/>
    <property type="project" value="InterPro"/>
</dbReference>
<protein>
    <submittedName>
        <fullName evidence="7">RNA polymerase subunit sigma</fullName>
    </submittedName>
</protein>
<dbReference type="AlphaFoldDB" id="A0A1D8P3S0"/>
<keyword evidence="8" id="KW-1185">Reference proteome</keyword>